<evidence type="ECO:0000313" key="2">
    <source>
        <dbReference type="Proteomes" id="UP000050398"/>
    </source>
</evidence>
<dbReference type="PATRIC" id="fig|218284.4.peg.3699"/>
<dbReference type="RefSeq" id="WP_082386311.1">
    <property type="nucleotide sequence ID" value="NZ_LIXZ01000006.1"/>
</dbReference>
<proteinExistence type="predicted"/>
<evidence type="ECO:0000313" key="1">
    <source>
        <dbReference type="EMBL" id="KPL59810.1"/>
    </source>
</evidence>
<name>A0A0N8GGY7_9BACI</name>
<reference evidence="1 2" key="1">
    <citation type="submission" date="2015-08" db="EMBL/GenBank/DDBJ databases">
        <title>Draft Genome Sequence of Bacillus vietnamensis UCD-SED5.</title>
        <authorList>
            <person name="Lee R.D."/>
            <person name="Jospin G."/>
            <person name="Lang J.M."/>
            <person name="Coil D.A."/>
            <person name="Eisen J.A."/>
        </authorList>
    </citation>
    <scope>NUCLEOTIDE SEQUENCE [LARGE SCALE GENOMIC DNA]</scope>
    <source>
        <strain evidence="1 2">UCD-SED5</strain>
    </source>
</reference>
<dbReference type="OrthoDB" id="2690514at2"/>
<accession>A0A0N8GGY7</accession>
<organism evidence="1 2">
    <name type="scientific">Rossellomorea vietnamensis</name>
    <dbReference type="NCBI Taxonomy" id="218284"/>
    <lineage>
        <taxon>Bacteria</taxon>
        <taxon>Bacillati</taxon>
        <taxon>Bacillota</taxon>
        <taxon>Bacilli</taxon>
        <taxon>Bacillales</taxon>
        <taxon>Bacillaceae</taxon>
        <taxon>Rossellomorea</taxon>
    </lineage>
</organism>
<dbReference type="Proteomes" id="UP000050398">
    <property type="component" value="Unassembled WGS sequence"/>
</dbReference>
<dbReference type="EMBL" id="LIXZ01000006">
    <property type="protein sequence ID" value="KPL59810.1"/>
    <property type="molecule type" value="Genomic_DNA"/>
</dbReference>
<dbReference type="AlphaFoldDB" id="A0A0N8GGY7"/>
<gene>
    <name evidence="1" type="ORF">AM506_10155</name>
</gene>
<comment type="caution">
    <text evidence="1">The sequence shown here is derived from an EMBL/GenBank/DDBJ whole genome shotgun (WGS) entry which is preliminary data.</text>
</comment>
<sequence>MNKFSNTYRFLPYIPELKRRNDWIKCVNQLVDEYNEDNISRTKAYQAFFLLHPEIKWSFLAAMVSRNAGWNMTDLKGEIFPGLLSRKTCDLLFKTYERANWSIFQDAFPQLLLYHYSTLYKKKMFHFLKDFHISHFMEEEWNRFWEERDERRLVQSLIINEQNLIQGPVIEHGIYKKKVFGTSLFFIEDHLHFSSVLFPTLYGDLYGASVHGFRKVDNRIKLGNILFELLFHPDYHCIFLEFASKVEHTGSRTDYERYCHGAPDTNTPVLKKAYGEISHNWGHHTDWSVDKTIEETWYKRQGLPEEVIMTKWYFHKQRQLKKLAVAKRAFKRIWPWRKKKKMRTS</sequence>
<dbReference type="Pfam" id="PF10720">
    <property type="entry name" value="DUF2515"/>
    <property type="match status" value="1"/>
</dbReference>
<dbReference type="InterPro" id="IPR019658">
    <property type="entry name" value="DUF2515"/>
</dbReference>
<evidence type="ECO:0008006" key="3">
    <source>
        <dbReference type="Google" id="ProtNLM"/>
    </source>
</evidence>
<protein>
    <recommendedName>
        <fullName evidence="3">DUF2515 domain-containing protein</fullName>
    </recommendedName>
</protein>